<dbReference type="InterPro" id="IPR052085">
    <property type="entry name" value="WD-SAM-U-box"/>
</dbReference>
<dbReference type="OMA" id="YSEKAHD"/>
<evidence type="ECO:0000259" key="6">
    <source>
        <dbReference type="PROSITE" id="PS51698"/>
    </source>
</evidence>
<dbReference type="Gene3D" id="3.30.40.10">
    <property type="entry name" value="Zinc/RING finger domain, C3HC4 (zinc finger)"/>
    <property type="match status" value="1"/>
</dbReference>
<dbReference type="Pfam" id="PF00536">
    <property type="entry name" value="SAM_1"/>
    <property type="match status" value="1"/>
</dbReference>
<feature type="repeat" description="WD" evidence="4">
    <location>
        <begin position="146"/>
        <end position="178"/>
    </location>
</feature>
<feature type="repeat" description="WD" evidence="4">
    <location>
        <begin position="50"/>
        <end position="91"/>
    </location>
</feature>
<evidence type="ECO:0000259" key="5">
    <source>
        <dbReference type="PROSITE" id="PS50105"/>
    </source>
</evidence>
<feature type="domain" description="SAM" evidence="5">
    <location>
        <begin position="383"/>
        <end position="447"/>
    </location>
</feature>
<feature type="repeat" description="WD" evidence="4">
    <location>
        <begin position="256"/>
        <end position="297"/>
    </location>
</feature>
<dbReference type="InterPro" id="IPR001660">
    <property type="entry name" value="SAM"/>
</dbReference>
<dbReference type="AlphaFoldDB" id="A0A9J7N298"/>
<dbReference type="PROSITE" id="PS50294">
    <property type="entry name" value="WD_REPEATS_REGION"/>
    <property type="match status" value="6"/>
</dbReference>
<dbReference type="PROSITE" id="PS50082">
    <property type="entry name" value="WD_REPEATS_2"/>
    <property type="match status" value="6"/>
</dbReference>
<feature type="repeat" description="WD" evidence="4">
    <location>
        <begin position="298"/>
        <end position="339"/>
    </location>
</feature>
<dbReference type="SMART" id="SM00454">
    <property type="entry name" value="SAM"/>
    <property type="match status" value="1"/>
</dbReference>
<keyword evidence="7" id="KW-1185">Reference proteome</keyword>
<keyword evidence="2 4" id="KW-0853">WD repeat</keyword>
<dbReference type="Gene3D" id="1.10.150.50">
    <property type="entry name" value="Transcription Factor, Ets-1"/>
    <property type="match status" value="1"/>
</dbReference>
<dbReference type="SUPFAM" id="SSF47769">
    <property type="entry name" value="SAM/Pointed domain"/>
    <property type="match status" value="1"/>
</dbReference>
<evidence type="ECO:0000256" key="1">
    <source>
        <dbReference type="ARBA" id="ARBA00020894"/>
    </source>
</evidence>
<dbReference type="PRINTS" id="PR00320">
    <property type="entry name" value="GPROTEINBRPT"/>
</dbReference>
<dbReference type="Pfam" id="PF00400">
    <property type="entry name" value="WD40"/>
    <property type="match status" value="7"/>
</dbReference>
<dbReference type="GO" id="GO:0016567">
    <property type="term" value="P:protein ubiquitination"/>
    <property type="evidence" value="ECO:0007669"/>
    <property type="project" value="InterPro"/>
</dbReference>
<accession>A0A9J7N298</accession>
<evidence type="ECO:0000256" key="3">
    <source>
        <dbReference type="ARBA" id="ARBA00022737"/>
    </source>
</evidence>
<dbReference type="CDD" id="cd00200">
    <property type="entry name" value="WD40"/>
    <property type="match status" value="1"/>
</dbReference>
<feature type="repeat" description="WD" evidence="4">
    <location>
        <begin position="93"/>
        <end position="134"/>
    </location>
</feature>
<dbReference type="InterPro" id="IPR019775">
    <property type="entry name" value="WD40_repeat_CS"/>
</dbReference>
<dbReference type="Gene3D" id="2.130.10.10">
    <property type="entry name" value="YVTN repeat-like/Quinoprotein amine dehydrogenase"/>
    <property type="match status" value="3"/>
</dbReference>
<dbReference type="CDD" id="cd16655">
    <property type="entry name" value="RING-Ubox_WDSUB1-like"/>
    <property type="match status" value="1"/>
</dbReference>
<dbReference type="InterPro" id="IPR036322">
    <property type="entry name" value="WD40_repeat_dom_sf"/>
</dbReference>
<feature type="repeat" description="WD" evidence="4">
    <location>
        <begin position="8"/>
        <end position="39"/>
    </location>
</feature>
<dbReference type="GO" id="GO:0004842">
    <property type="term" value="F:ubiquitin-protein transferase activity"/>
    <property type="evidence" value="ECO:0007669"/>
    <property type="project" value="InterPro"/>
</dbReference>
<sequence length="584" mass="63203">MATLEHTIASHASDVNWVAFSSTVLASCSGDKTVRLWEVGTWAELPCSPLLGHSYPVHCCCFSSFGTQLATCSTDGTINLWGSKSGQRLTTLAHPRNNGMRTVSFSPDSNVLVAGSVDGTLVLWDAYTKEMLSPQGLGPHGPAVVIEAHDTSICACAFTPDGNFLLSGSMEGNMKLWDGRYGNNKCLYYLAEGHDLGVTCCVFSPTFGSANPDNPVPETQPRMQYFMLASCGADMLVKLWDVHVSPGYDMRLRVNLQGHSATVNACAFSPDGKRLASGSVDRAAIVWNPLTGEKLYMLTGHPRCVTTVAFSLDGMYLATGCMDRTVRIWRLVDGPAVIPVQEGASKTESQTEMLVDVQDAATPIKAQQTTEAAQPKRKPLSDWSVEEVCSWLREKGLEHHVETFRENEIDGNELKQLTNETLSKDLGIAALGQRNKILRGIKALQESESSSTSGQAQANLAALASALPPQLMQNLPALVSTFAPSLMANMAQSAGPTVTASKGATPQASSDDKVPDEYLCPISREIMVDPVIASDGYTYERKSIESWLQKGKMTSPMTNALLPNMNLTPNRMLKMLIQRHFGSQ</sequence>
<dbReference type="SUPFAM" id="SSF57850">
    <property type="entry name" value="RING/U-box"/>
    <property type="match status" value="1"/>
</dbReference>
<proteinExistence type="predicted"/>
<name>A0A9J7N298_BRAFL</name>
<evidence type="ECO:0000313" key="7">
    <source>
        <dbReference type="Proteomes" id="UP000001554"/>
    </source>
</evidence>
<reference evidence="8" key="2">
    <citation type="submission" date="2025-08" db="UniProtKB">
        <authorList>
            <consortium name="RefSeq"/>
        </authorList>
    </citation>
    <scope>IDENTIFICATION</scope>
    <source>
        <strain evidence="8">S238N-H82</strain>
        <tissue evidence="8">Testes</tissue>
    </source>
</reference>
<dbReference type="InterPro" id="IPR020472">
    <property type="entry name" value="WD40_PAC1"/>
</dbReference>
<evidence type="ECO:0000313" key="8">
    <source>
        <dbReference type="RefSeq" id="XP_035687154.1"/>
    </source>
</evidence>
<dbReference type="InterPro" id="IPR001680">
    <property type="entry name" value="WD40_rpt"/>
</dbReference>
<dbReference type="PROSITE" id="PS50105">
    <property type="entry name" value="SAM_DOMAIN"/>
    <property type="match status" value="1"/>
</dbReference>
<organism evidence="7 8">
    <name type="scientific">Branchiostoma floridae</name>
    <name type="common">Florida lancelet</name>
    <name type="synonym">Amphioxus</name>
    <dbReference type="NCBI Taxonomy" id="7739"/>
    <lineage>
        <taxon>Eukaryota</taxon>
        <taxon>Metazoa</taxon>
        <taxon>Chordata</taxon>
        <taxon>Cephalochordata</taxon>
        <taxon>Leptocardii</taxon>
        <taxon>Amphioxiformes</taxon>
        <taxon>Branchiostomatidae</taxon>
        <taxon>Branchiostoma</taxon>
    </lineage>
</organism>
<dbReference type="InterPro" id="IPR013761">
    <property type="entry name" value="SAM/pointed_sf"/>
</dbReference>
<dbReference type="GeneID" id="118423205"/>
<dbReference type="PROSITE" id="PS00678">
    <property type="entry name" value="WD_REPEATS_1"/>
    <property type="match status" value="1"/>
</dbReference>
<dbReference type="InterPro" id="IPR003613">
    <property type="entry name" value="Ubox_domain"/>
</dbReference>
<feature type="domain" description="U-box" evidence="6">
    <location>
        <begin position="513"/>
        <end position="584"/>
    </location>
</feature>
<dbReference type="CDD" id="cd09505">
    <property type="entry name" value="SAM_WDSUB1"/>
    <property type="match status" value="1"/>
</dbReference>
<dbReference type="OrthoDB" id="10064100at2759"/>
<evidence type="ECO:0000256" key="4">
    <source>
        <dbReference type="PROSITE-ProRule" id="PRU00221"/>
    </source>
</evidence>
<protein>
    <recommendedName>
        <fullName evidence="1">WD repeat, SAM and U-box domain-containing protein 1</fullName>
    </recommendedName>
</protein>
<dbReference type="SMART" id="SM00504">
    <property type="entry name" value="Ubox"/>
    <property type="match status" value="1"/>
</dbReference>
<dbReference type="InterPro" id="IPR015943">
    <property type="entry name" value="WD40/YVTN_repeat-like_dom_sf"/>
</dbReference>
<evidence type="ECO:0000256" key="2">
    <source>
        <dbReference type="ARBA" id="ARBA00022574"/>
    </source>
</evidence>
<reference evidence="7" key="1">
    <citation type="journal article" date="2020" name="Nat. Ecol. Evol.">
        <title>Deeply conserved synteny resolves early events in vertebrate evolution.</title>
        <authorList>
            <person name="Simakov O."/>
            <person name="Marletaz F."/>
            <person name="Yue J.X."/>
            <person name="O'Connell B."/>
            <person name="Jenkins J."/>
            <person name="Brandt A."/>
            <person name="Calef R."/>
            <person name="Tung C.H."/>
            <person name="Huang T.K."/>
            <person name="Schmutz J."/>
            <person name="Satoh N."/>
            <person name="Yu J.K."/>
            <person name="Putnam N.H."/>
            <person name="Green R.E."/>
            <person name="Rokhsar D.S."/>
        </authorList>
    </citation>
    <scope>NUCLEOTIDE SEQUENCE [LARGE SCALE GENOMIC DNA]</scope>
    <source>
        <strain evidence="7">S238N-H82</strain>
    </source>
</reference>
<dbReference type="PROSITE" id="PS51698">
    <property type="entry name" value="U_BOX"/>
    <property type="match status" value="1"/>
</dbReference>
<dbReference type="InterPro" id="IPR013083">
    <property type="entry name" value="Znf_RING/FYVE/PHD"/>
</dbReference>
<dbReference type="Proteomes" id="UP000001554">
    <property type="component" value="Chromosome 9"/>
</dbReference>
<dbReference type="Pfam" id="PF04564">
    <property type="entry name" value="U-box"/>
    <property type="match status" value="1"/>
</dbReference>
<dbReference type="PANTHER" id="PTHR46573">
    <property type="entry name" value="WD REPEAT, SAM AND U-BOX DOMAIN-CONTAINING PROTEIN 1"/>
    <property type="match status" value="1"/>
</dbReference>
<dbReference type="RefSeq" id="XP_035687154.1">
    <property type="nucleotide sequence ID" value="XM_035831261.1"/>
</dbReference>
<dbReference type="KEGG" id="bfo:118423205"/>
<dbReference type="PANTHER" id="PTHR46573:SF1">
    <property type="entry name" value="WD REPEAT, SAM AND U-BOX DOMAIN-CONTAINING PROTEIN 1"/>
    <property type="match status" value="1"/>
</dbReference>
<keyword evidence="3" id="KW-0677">Repeat</keyword>
<dbReference type="SUPFAM" id="SSF50978">
    <property type="entry name" value="WD40 repeat-like"/>
    <property type="match status" value="1"/>
</dbReference>
<dbReference type="SMART" id="SM00320">
    <property type="entry name" value="WD40"/>
    <property type="match status" value="7"/>
</dbReference>
<gene>
    <name evidence="8" type="primary">LOC118423205</name>
</gene>